<dbReference type="RefSeq" id="WP_345156079.1">
    <property type="nucleotide sequence ID" value="NZ_BAABHC010000001.1"/>
</dbReference>
<keyword evidence="1" id="KW-1133">Transmembrane helix</keyword>
<keyword evidence="1" id="KW-0812">Transmembrane</keyword>
<feature type="transmembrane region" description="Helical" evidence="1">
    <location>
        <begin position="54"/>
        <end position="75"/>
    </location>
</feature>
<keyword evidence="3" id="KW-1185">Reference proteome</keyword>
<evidence type="ECO:0000313" key="2">
    <source>
        <dbReference type="EMBL" id="GAA4422497.1"/>
    </source>
</evidence>
<dbReference type="EMBL" id="BAABHC010000001">
    <property type="protein sequence ID" value="GAA4422497.1"/>
    <property type="molecule type" value="Genomic_DNA"/>
</dbReference>
<name>A0ABP8L689_9BACT</name>
<feature type="transmembrane region" description="Helical" evidence="1">
    <location>
        <begin position="20"/>
        <end position="42"/>
    </location>
</feature>
<proteinExistence type="predicted"/>
<gene>
    <name evidence="2" type="ORF">GCM10023188_00120</name>
</gene>
<protein>
    <recommendedName>
        <fullName evidence="4">F0F1-ATPase subunit Ca2+/Mg2+ transporter</fullName>
    </recommendedName>
</protein>
<sequence>MDQTPDQKPKPSREDNVKPYLKYSGLAFQMIGAMVLAAFAGMKLDAYFRTQNPWFTIVLLVLAVVASMVLVILSLNKK</sequence>
<accession>A0ABP8L689</accession>
<keyword evidence="1" id="KW-0472">Membrane</keyword>
<dbReference type="Proteomes" id="UP001500552">
    <property type="component" value="Unassembled WGS sequence"/>
</dbReference>
<organism evidence="2 3">
    <name type="scientific">Pontibacter saemangeumensis</name>
    <dbReference type="NCBI Taxonomy" id="1084525"/>
    <lineage>
        <taxon>Bacteria</taxon>
        <taxon>Pseudomonadati</taxon>
        <taxon>Bacteroidota</taxon>
        <taxon>Cytophagia</taxon>
        <taxon>Cytophagales</taxon>
        <taxon>Hymenobacteraceae</taxon>
        <taxon>Pontibacter</taxon>
    </lineage>
</organism>
<evidence type="ECO:0000256" key="1">
    <source>
        <dbReference type="SAM" id="Phobius"/>
    </source>
</evidence>
<comment type="caution">
    <text evidence="2">The sequence shown here is derived from an EMBL/GenBank/DDBJ whole genome shotgun (WGS) entry which is preliminary data.</text>
</comment>
<dbReference type="InterPro" id="IPR032820">
    <property type="entry name" value="ATPase_put"/>
</dbReference>
<dbReference type="Pfam" id="PF09527">
    <property type="entry name" value="ATPase_gene1"/>
    <property type="match status" value="1"/>
</dbReference>
<evidence type="ECO:0008006" key="4">
    <source>
        <dbReference type="Google" id="ProtNLM"/>
    </source>
</evidence>
<evidence type="ECO:0000313" key="3">
    <source>
        <dbReference type="Proteomes" id="UP001500552"/>
    </source>
</evidence>
<reference evidence="3" key="1">
    <citation type="journal article" date="2019" name="Int. J. Syst. Evol. Microbiol.">
        <title>The Global Catalogue of Microorganisms (GCM) 10K type strain sequencing project: providing services to taxonomists for standard genome sequencing and annotation.</title>
        <authorList>
            <consortium name="The Broad Institute Genomics Platform"/>
            <consortium name="The Broad Institute Genome Sequencing Center for Infectious Disease"/>
            <person name="Wu L."/>
            <person name="Ma J."/>
        </authorList>
    </citation>
    <scope>NUCLEOTIDE SEQUENCE [LARGE SCALE GENOMIC DNA]</scope>
    <source>
        <strain evidence="3">JCM 17926</strain>
    </source>
</reference>